<dbReference type="AlphaFoldDB" id="A0AAV1ICC2"/>
<dbReference type="GO" id="GO:0016887">
    <property type="term" value="F:ATP hydrolysis activity"/>
    <property type="evidence" value="ECO:0007669"/>
    <property type="project" value="InterPro"/>
</dbReference>
<keyword evidence="3" id="KW-0067">ATP-binding</keyword>
<evidence type="ECO:0000313" key="7">
    <source>
        <dbReference type="Proteomes" id="UP001314263"/>
    </source>
</evidence>
<dbReference type="InterPro" id="IPR003439">
    <property type="entry name" value="ABC_transporter-like_ATP-bd"/>
</dbReference>
<comment type="caution">
    <text evidence="6">The sequence shown here is derived from an EMBL/GenBank/DDBJ whole genome shotgun (WGS) entry which is preliminary data.</text>
</comment>
<feature type="region of interest" description="Disordered" evidence="4">
    <location>
        <begin position="468"/>
        <end position="510"/>
    </location>
</feature>
<dbReference type="FunFam" id="3.40.50.300:FF:000011">
    <property type="entry name" value="Putative ABC transporter ATP-binding component"/>
    <property type="match status" value="1"/>
</dbReference>
<feature type="domain" description="ABC transporter" evidence="5">
    <location>
        <begin position="195"/>
        <end position="463"/>
    </location>
</feature>
<sequence length="760" mass="84648">MAPVTDESKKKSDSKDKKAKDAVKDATKKDKKEKDLSKPKKDKDSNIKDKKEKKEKDSSKDKKAKDGKKEEKSNGHAKPQPRVPQPKARVVPPPPAAKGRDDYLGDVDLPSASSSESEDEEPHKPMYTAEEKEGRVLNSMATGRDIKKLADKERRQMEEAHRAKAAALRDDDNVFDVAYEQQGGEGQDVLSATDIKVHNLTIRAKGKALLESTVLTVSQGRRYGLVGPNGKGKSTLLRMVARRQVPVPDSLDVLLVEQEVVGTDESALDAVVAADAELMALRAEEAGIQQRLGGISLEDAPEVPSEASTNAANDADNDRLAAIYDRLEEIGADSAKSRASKILHGLGFTEVMQRRSTNNFSGGWRMRISLARALYIQPTVLLLDEPTNHLDLRAVLWLEEYLQRWKKTLIVVSHDRDFLNMITTDIIHLHDLKLHYYRGNFAQFEEMYEQKRKEVNKAAEKFEKQLKAAKKSGSKANTDKVVKNAKQTQARKANKAGGYADDDAKPAEEPKRWSDYTVRFEFPEPSELPSSSLLQLIDADFKYPGRDDFGLQGLNIGIDMGSRVAIVGPNGAGKTTLMNLLAGDLEPTEGDARRSHTLRVGRYAQHFVDALQMDSNPVEYLLNKYPKSGLKPEQMRQQLGRFGLSGHHHLQPICKLSGGQKARVVFTSIALGHPHILLLDEPTNHLDMQSIDALSEALEQFEGGVVVISHDSQLLSRVCDDAERSEVWLVEDGEVERYDGYFEEYKAELVKEIADEMDED</sequence>
<feature type="compositionally biased region" description="Basic and acidic residues" evidence="4">
    <location>
        <begin position="121"/>
        <end position="133"/>
    </location>
</feature>
<keyword evidence="1" id="KW-0677">Repeat</keyword>
<dbReference type="EMBL" id="CAUYUE010000009">
    <property type="protein sequence ID" value="CAK0783619.1"/>
    <property type="molecule type" value="Genomic_DNA"/>
</dbReference>
<dbReference type="PROSITE" id="PS50893">
    <property type="entry name" value="ABC_TRANSPORTER_2"/>
    <property type="match status" value="2"/>
</dbReference>
<evidence type="ECO:0000256" key="1">
    <source>
        <dbReference type="ARBA" id="ARBA00022737"/>
    </source>
</evidence>
<dbReference type="SUPFAM" id="SSF52540">
    <property type="entry name" value="P-loop containing nucleoside triphosphate hydrolases"/>
    <property type="match status" value="2"/>
</dbReference>
<evidence type="ECO:0000256" key="4">
    <source>
        <dbReference type="SAM" id="MobiDB-lite"/>
    </source>
</evidence>
<protein>
    <recommendedName>
        <fullName evidence="5">ABC transporter domain-containing protein</fullName>
    </recommendedName>
</protein>
<dbReference type="InterPro" id="IPR003593">
    <property type="entry name" value="AAA+_ATPase"/>
</dbReference>
<dbReference type="InterPro" id="IPR027417">
    <property type="entry name" value="P-loop_NTPase"/>
</dbReference>
<accession>A0AAV1ICC2</accession>
<evidence type="ECO:0000256" key="3">
    <source>
        <dbReference type="ARBA" id="ARBA00022840"/>
    </source>
</evidence>
<reference evidence="6 7" key="1">
    <citation type="submission" date="2023-10" db="EMBL/GenBank/DDBJ databases">
        <authorList>
            <person name="Maclean D."/>
            <person name="Macfadyen A."/>
        </authorList>
    </citation>
    <scope>NUCLEOTIDE SEQUENCE [LARGE SCALE GENOMIC DNA]</scope>
</reference>
<dbReference type="CDD" id="cd03221">
    <property type="entry name" value="ABCF_EF-3"/>
    <property type="match status" value="2"/>
</dbReference>
<dbReference type="SMART" id="SM00382">
    <property type="entry name" value="AAA"/>
    <property type="match status" value="2"/>
</dbReference>
<name>A0AAV1ICC2_9CHLO</name>
<keyword evidence="7" id="KW-1185">Reference proteome</keyword>
<proteinExistence type="predicted"/>
<dbReference type="PROSITE" id="PS00211">
    <property type="entry name" value="ABC_TRANSPORTER_1"/>
    <property type="match status" value="1"/>
</dbReference>
<dbReference type="Gene3D" id="3.40.50.300">
    <property type="entry name" value="P-loop containing nucleotide triphosphate hydrolases"/>
    <property type="match status" value="2"/>
</dbReference>
<feature type="domain" description="ABC transporter" evidence="5">
    <location>
        <begin position="534"/>
        <end position="757"/>
    </location>
</feature>
<evidence type="ECO:0000256" key="2">
    <source>
        <dbReference type="ARBA" id="ARBA00022741"/>
    </source>
</evidence>
<dbReference type="InterPro" id="IPR050611">
    <property type="entry name" value="ABCF"/>
</dbReference>
<feature type="compositionally biased region" description="Basic and acidic residues" evidence="4">
    <location>
        <begin position="1"/>
        <end position="74"/>
    </location>
</feature>
<evidence type="ECO:0000259" key="5">
    <source>
        <dbReference type="PROSITE" id="PS50893"/>
    </source>
</evidence>
<feature type="region of interest" description="Disordered" evidence="4">
    <location>
        <begin position="1"/>
        <end position="133"/>
    </location>
</feature>
<dbReference type="InterPro" id="IPR017871">
    <property type="entry name" value="ABC_transporter-like_CS"/>
</dbReference>
<dbReference type="Pfam" id="PF00005">
    <property type="entry name" value="ABC_tran"/>
    <property type="match status" value="2"/>
</dbReference>
<feature type="compositionally biased region" description="Low complexity" evidence="4">
    <location>
        <begin position="77"/>
        <end position="90"/>
    </location>
</feature>
<dbReference type="Proteomes" id="UP001314263">
    <property type="component" value="Unassembled WGS sequence"/>
</dbReference>
<dbReference type="FunFam" id="3.40.50.300:FF:000549">
    <property type="entry name" value="ABC transporter ATP-binding protein arb1"/>
    <property type="match status" value="1"/>
</dbReference>
<evidence type="ECO:0000313" key="6">
    <source>
        <dbReference type="EMBL" id="CAK0783619.1"/>
    </source>
</evidence>
<organism evidence="6 7">
    <name type="scientific">Coccomyxa viridis</name>
    <dbReference type="NCBI Taxonomy" id="1274662"/>
    <lineage>
        <taxon>Eukaryota</taxon>
        <taxon>Viridiplantae</taxon>
        <taxon>Chlorophyta</taxon>
        <taxon>core chlorophytes</taxon>
        <taxon>Trebouxiophyceae</taxon>
        <taxon>Trebouxiophyceae incertae sedis</taxon>
        <taxon>Coccomyxaceae</taxon>
        <taxon>Coccomyxa</taxon>
    </lineage>
</organism>
<dbReference type="GO" id="GO:0005524">
    <property type="term" value="F:ATP binding"/>
    <property type="evidence" value="ECO:0007669"/>
    <property type="project" value="UniProtKB-KW"/>
</dbReference>
<dbReference type="PANTHER" id="PTHR19211">
    <property type="entry name" value="ATP-BINDING TRANSPORT PROTEIN-RELATED"/>
    <property type="match status" value="1"/>
</dbReference>
<dbReference type="NCBIfam" id="NF000355">
    <property type="entry name" value="ribo_prot_ABC_F"/>
    <property type="match status" value="1"/>
</dbReference>
<dbReference type="PANTHER" id="PTHR19211:SF14">
    <property type="entry name" value="ATP-BINDING CASSETTE SUB-FAMILY F MEMBER 1"/>
    <property type="match status" value="1"/>
</dbReference>
<gene>
    <name evidence="6" type="ORF">CVIRNUC_006818</name>
</gene>
<keyword evidence="2" id="KW-0547">Nucleotide-binding</keyword>